<gene>
    <name evidence="5" type="ORF">EKH83_00820</name>
    <name evidence="4" type="ORF">F1649_19275</name>
</gene>
<feature type="domain" description="FecR protein" evidence="2">
    <location>
        <begin position="187"/>
        <end position="283"/>
    </location>
</feature>
<dbReference type="PANTHER" id="PTHR30273">
    <property type="entry name" value="PERIPLASMIC SIGNAL SENSOR AND SIGMA FACTOR ACTIVATOR FECR-RELATED"/>
    <property type="match status" value="1"/>
</dbReference>
<feature type="domain" description="Protein FecR C-terminal" evidence="3">
    <location>
        <begin position="327"/>
        <end position="395"/>
    </location>
</feature>
<reference evidence="4 7" key="2">
    <citation type="submission" date="2019-09" db="EMBL/GenBank/DDBJ databases">
        <title>Pararcticibacter amylolyticus gen. nov., sp. nov., isolated from a rottenly hemp rope, and reclassification of Pedobacter tournemirensis as Pararcticibacter tournemirensis comb. nov.</title>
        <authorList>
            <person name="Cai Y."/>
        </authorList>
    </citation>
    <scope>NUCLEOTIDE SEQUENCE [LARGE SCALE GENOMIC DNA]</scope>
    <source>
        <strain evidence="4 7">TF5-37.2-LB10</strain>
    </source>
</reference>
<dbReference type="EMBL" id="VWNE01000039">
    <property type="protein sequence ID" value="KAA8477178.1"/>
    <property type="molecule type" value="Genomic_DNA"/>
</dbReference>
<sequence length="397" mass="43923">MDYKIKDLFLKYINGQCSREELDEVFSHIESGTRQAEWDSAIEEDVEHVLASDRQSNLTSSEVNRMYEAVESRLSSPGVSSLRQRTLRLWWPVSIAATILIVMSAGYLLFNRKDSTQSLAVKPTVVHPGGNKAFLTLSNGKKISLTDAANGSIAAQAGIKIIKTADGQIIYTTENSSAGSGSSQYNTIETPRGGQYQVRLPDGTSVWLNAASKLVYPVNFHGSKERRIQLDGEAYFEVAKDKNRPFIVKTGKQEVTVLGTHFNINGYKDEPIISTTLMEGSIKTSNTSSGNSRILSPGQQSTVFSGDGAIDVRNVNTENIISWKNGYFIFDNQDITSIMKVIGRWYDVNIDYQSINKEEKFGGTFSRSSDLDDILKVLKILGNVDFKVEGRTIVVSN</sequence>
<evidence type="ECO:0000256" key="1">
    <source>
        <dbReference type="SAM" id="Phobius"/>
    </source>
</evidence>
<dbReference type="Pfam" id="PF04773">
    <property type="entry name" value="FecR"/>
    <property type="match status" value="1"/>
</dbReference>
<dbReference type="Proteomes" id="UP000322918">
    <property type="component" value="Unassembled WGS sequence"/>
</dbReference>
<feature type="transmembrane region" description="Helical" evidence="1">
    <location>
        <begin position="89"/>
        <end position="110"/>
    </location>
</feature>
<dbReference type="Gene3D" id="2.60.120.1440">
    <property type="match status" value="1"/>
</dbReference>
<dbReference type="InterPro" id="IPR012373">
    <property type="entry name" value="Ferrdict_sens_TM"/>
</dbReference>
<protein>
    <submittedName>
        <fullName evidence="5">FecR family protein</fullName>
    </submittedName>
</protein>
<proteinExistence type="predicted"/>
<dbReference type="OrthoDB" id="1099963at2"/>
<keyword evidence="1" id="KW-1133">Transmembrane helix</keyword>
<dbReference type="GO" id="GO:0016989">
    <property type="term" value="F:sigma factor antagonist activity"/>
    <property type="evidence" value="ECO:0007669"/>
    <property type="project" value="TreeGrafter"/>
</dbReference>
<dbReference type="Gene3D" id="3.55.50.30">
    <property type="match status" value="1"/>
</dbReference>
<dbReference type="RefSeq" id="WP_128767487.1">
    <property type="nucleotide sequence ID" value="NZ_RXOC01000001.1"/>
</dbReference>
<comment type="caution">
    <text evidence="5">The sequence shown here is derived from an EMBL/GenBank/DDBJ whole genome shotgun (WGS) entry which is preliminary data.</text>
</comment>
<dbReference type="Proteomes" id="UP000290848">
    <property type="component" value="Unassembled WGS sequence"/>
</dbReference>
<evidence type="ECO:0000313" key="5">
    <source>
        <dbReference type="EMBL" id="RXF72302.1"/>
    </source>
</evidence>
<evidence type="ECO:0000259" key="2">
    <source>
        <dbReference type="Pfam" id="PF04773"/>
    </source>
</evidence>
<dbReference type="Pfam" id="PF16344">
    <property type="entry name" value="FecR_C"/>
    <property type="match status" value="1"/>
</dbReference>
<dbReference type="InterPro" id="IPR032508">
    <property type="entry name" value="FecR_C"/>
</dbReference>
<organism evidence="5 6">
    <name type="scientific">Arcticibacter tournemirensis</name>
    <dbReference type="NCBI Taxonomy" id="699437"/>
    <lineage>
        <taxon>Bacteria</taxon>
        <taxon>Pseudomonadati</taxon>
        <taxon>Bacteroidota</taxon>
        <taxon>Sphingobacteriia</taxon>
        <taxon>Sphingobacteriales</taxon>
        <taxon>Sphingobacteriaceae</taxon>
        <taxon>Arcticibacter</taxon>
    </lineage>
</organism>
<evidence type="ECO:0000313" key="6">
    <source>
        <dbReference type="Proteomes" id="UP000290848"/>
    </source>
</evidence>
<keyword evidence="7" id="KW-1185">Reference proteome</keyword>
<dbReference type="EMBL" id="RXOC01000001">
    <property type="protein sequence ID" value="RXF72302.1"/>
    <property type="molecule type" value="Genomic_DNA"/>
</dbReference>
<dbReference type="PANTHER" id="PTHR30273:SF2">
    <property type="entry name" value="PROTEIN FECR"/>
    <property type="match status" value="1"/>
</dbReference>
<dbReference type="FunFam" id="2.60.120.1440:FF:000001">
    <property type="entry name" value="Putative anti-sigma factor"/>
    <property type="match status" value="1"/>
</dbReference>
<keyword evidence="1" id="KW-0472">Membrane</keyword>
<evidence type="ECO:0000313" key="7">
    <source>
        <dbReference type="Proteomes" id="UP000322918"/>
    </source>
</evidence>
<accession>A0A4V1KIY4</accession>
<dbReference type="AlphaFoldDB" id="A0A4V1KIY4"/>
<reference evidence="5 6" key="1">
    <citation type="submission" date="2018-12" db="EMBL/GenBank/DDBJ databases">
        <title>The Draft Genome Sequence of the Soil Bacterium Pedobacter tournemirensis R1.</title>
        <authorList>
            <person name="He J."/>
        </authorList>
    </citation>
    <scope>NUCLEOTIDE SEQUENCE [LARGE SCALE GENOMIC DNA]</scope>
    <source>
        <strain evidence="5 6">R1</strain>
    </source>
</reference>
<evidence type="ECO:0000259" key="3">
    <source>
        <dbReference type="Pfam" id="PF16344"/>
    </source>
</evidence>
<evidence type="ECO:0000313" key="4">
    <source>
        <dbReference type="EMBL" id="KAA8477178.1"/>
    </source>
</evidence>
<keyword evidence="1" id="KW-0812">Transmembrane</keyword>
<name>A0A4V1KIY4_9SPHI</name>
<dbReference type="InterPro" id="IPR006860">
    <property type="entry name" value="FecR"/>
</dbReference>